<proteinExistence type="predicted"/>
<dbReference type="HOGENOM" id="CLU_2321290_0_0_1"/>
<dbReference type="AlphaFoldDB" id="A0A0C3D224"/>
<feature type="region of interest" description="Disordered" evidence="1">
    <location>
        <begin position="1"/>
        <end position="25"/>
    </location>
</feature>
<reference evidence="3" key="2">
    <citation type="submission" date="2015-01" db="EMBL/GenBank/DDBJ databases">
        <title>Evolutionary Origins and Diversification of the Mycorrhizal Mutualists.</title>
        <authorList>
            <consortium name="DOE Joint Genome Institute"/>
            <consortium name="Mycorrhizal Genomics Consortium"/>
            <person name="Kohler A."/>
            <person name="Kuo A."/>
            <person name="Nagy L.G."/>
            <person name="Floudas D."/>
            <person name="Copeland A."/>
            <person name="Barry K.W."/>
            <person name="Cichocki N."/>
            <person name="Veneault-Fourrey C."/>
            <person name="LaButti K."/>
            <person name="Lindquist E.A."/>
            <person name="Lipzen A."/>
            <person name="Lundell T."/>
            <person name="Morin E."/>
            <person name="Murat C."/>
            <person name="Riley R."/>
            <person name="Ohm R."/>
            <person name="Sun H."/>
            <person name="Tunlid A."/>
            <person name="Henrissat B."/>
            <person name="Grigoriev I.V."/>
            <person name="Hibbett D.S."/>
            <person name="Martin F."/>
        </authorList>
    </citation>
    <scope>NUCLEOTIDE SEQUENCE [LARGE SCALE GENOMIC DNA]</scope>
    <source>
        <strain evidence="3">Foug A</strain>
    </source>
</reference>
<accession>A0A0C3D224</accession>
<reference evidence="2 3" key="1">
    <citation type="submission" date="2014-04" db="EMBL/GenBank/DDBJ databases">
        <authorList>
            <consortium name="DOE Joint Genome Institute"/>
            <person name="Kuo A."/>
            <person name="Kohler A."/>
            <person name="Nagy L.G."/>
            <person name="Floudas D."/>
            <person name="Copeland A."/>
            <person name="Barry K.W."/>
            <person name="Cichocki N."/>
            <person name="Veneault-Fourrey C."/>
            <person name="LaButti K."/>
            <person name="Lindquist E.A."/>
            <person name="Lipzen A."/>
            <person name="Lundell T."/>
            <person name="Morin E."/>
            <person name="Murat C."/>
            <person name="Sun H."/>
            <person name="Tunlid A."/>
            <person name="Henrissat B."/>
            <person name="Grigoriev I.V."/>
            <person name="Hibbett D.S."/>
            <person name="Martin F."/>
            <person name="Nordberg H.P."/>
            <person name="Cantor M.N."/>
            <person name="Hua S.X."/>
        </authorList>
    </citation>
    <scope>NUCLEOTIDE SEQUENCE [LARGE SCALE GENOMIC DNA]</scope>
    <source>
        <strain evidence="2 3">Foug A</strain>
    </source>
</reference>
<organism evidence="2 3">
    <name type="scientific">Scleroderma citrinum Foug A</name>
    <dbReference type="NCBI Taxonomy" id="1036808"/>
    <lineage>
        <taxon>Eukaryota</taxon>
        <taxon>Fungi</taxon>
        <taxon>Dikarya</taxon>
        <taxon>Basidiomycota</taxon>
        <taxon>Agaricomycotina</taxon>
        <taxon>Agaricomycetes</taxon>
        <taxon>Agaricomycetidae</taxon>
        <taxon>Boletales</taxon>
        <taxon>Sclerodermatineae</taxon>
        <taxon>Sclerodermataceae</taxon>
        <taxon>Scleroderma</taxon>
    </lineage>
</organism>
<sequence>MPPSTSPSVATPLPQGPSPSTFSLPGTTMSHDISLSNFCTKYWLSANTQEKLVELDYTPGNKIVESLLEADWKESGLSVLASHSFLAAHRKFCEAIRSGTWN</sequence>
<evidence type="ECO:0000313" key="2">
    <source>
        <dbReference type="EMBL" id="KIM50136.1"/>
    </source>
</evidence>
<protein>
    <submittedName>
        <fullName evidence="2">Uncharacterized protein</fullName>
    </submittedName>
</protein>
<dbReference type="EMBL" id="KN822675">
    <property type="protein sequence ID" value="KIM50136.1"/>
    <property type="molecule type" value="Genomic_DNA"/>
</dbReference>
<dbReference type="InParanoid" id="A0A0C3D224"/>
<name>A0A0C3D224_9AGAM</name>
<keyword evidence="3" id="KW-1185">Reference proteome</keyword>
<dbReference type="OrthoDB" id="3056089at2759"/>
<gene>
    <name evidence="2" type="ORF">SCLCIDRAFT_146251</name>
</gene>
<dbReference type="Proteomes" id="UP000053989">
    <property type="component" value="Unassembled WGS sequence"/>
</dbReference>
<evidence type="ECO:0000313" key="3">
    <source>
        <dbReference type="Proteomes" id="UP000053989"/>
    </source>
</evidence>
<evidence type="ECO:0000256" key="1">
    <source>
        <dbReference type="SAM" id="MobiDB-lite"/>
    </source>
</evidence>